<dbReference type="Gene3D" id="2.160.20.160">
    <property type="match status" value="1"/>
</dbReference>
<dbReference type="EMBL" id="JRKI01000028">
    <property type="protein sequence ID" value="KIZ16374.1"/>
    <property type="molecule type" value="Genomic_DNA"/>
</dbReference>
<feature type="signal peptide" evidence="2">
    <location>
        <begin position="1"/>
        <end position="37"/>
    </location>
</feature>
<dbReference type="SUPFAM" id="SSF51120">
    <property type="entry name" value="beta-Roll"/>
    <property type="match status" value="1"/>
</dbReference>
<keyword evidence="2" id="KW-0732">Signal</keyword>
<dbReference type="RefSeq" id="WP_044366002.1">
    <property type="nucleotide sequence ID" value="NZ_JRKI01000028.1"/>
</dbReference>
<dbReference type="AlphaFoldDB" id="A0A0D7CJG3"/>
<feature type="compositionally biased region" description="Polar residues" evidence="1">
    <location>
        <begin position="296"/>
        <end position="310"/>
    </location>
</feature>
<dbReference type="PATRIC" id="fig|1240678.4.peg.4258"/>
<evidence type="ECO:0000256" key="2">
    <source>
        <dbReference type="SAM" id="SignalP"/>
    </source>
</evidence>
<dbReference type="PRINTS" id="PR00313">
    <property type="entry name" value="CABNDNGRPT"/>
</dbReference>
<evidence type="ECO:0000313" key="4">
    <source>
        <dbReference type="Proteomes" id="UP000032458"/>
    </source>
</evidence>
<gene>
    <name evidence="3" type="ORF">SNA_20175</name>
</gene>
<comment type="caution">
    <text evidence="3">The sequence shown here is derived from an EMBL/GenBank/DDBJ whole genome shotgun (WGS) entry which is preliminary data.</text>
</comment>
<evidence type="ECO:0008006" key="5">
    <source>
        <dbReference type="Google" id="ProtNLM"/>
    </source>
</evidence>
<protein>
    <recommendedName>
        <fullName evidence="5">Hemolysin expression modulating protein</fullName>
    </recommendedName>
</protein>
<organism evidence="3 4">
    <name type="scientific">Streptomyces natalensis ATCC 27448</name>
    <dbReference type="NCBI Taxonomy" id="1240678"/>
    <lineage>
        <taxon>Bacteria</taxon>
        <taxon>Bacillati</taxon>
        <taxon>Actinomycetota</taxon>
        <taxon>Actinomycetes</taxon>
        <taxon>Kitasatosporales</taxon>
        <taxon>Streptomycetaceae</taxon>
        <taxon>Streptomyces</taxon>
    </lineage>
</organism>
<feature type="region of interest" description="Disordered" evidence="1">
    <location>
        <begin position="278"/>
        <end position="310"/>
    </location>
</feature>
<evidence type="ECO:0000256" key="1">
    <source>
        <dbReference type="SAM" id="MobiDB-lite"/>
    </source>
</evidence>
<keyword evidence="4" id="KW-1185">Reference proteome</keyword>
<feature type="chain" id="PRO_5002317691" description="Hemolysin expression modulating protein" evidence="2">
    <location>
        <begin position="38"/>
        <end position="310"/>
    </location>
</feature>
<dbReference type="InterPro" id="IPR011049">
    <property type="entry name" value="Serralysin-like_metalloprot_C"/>
</dbReference>
<name>A0A0D7CJG3_9ACTN</name>
<sequence length="310" mass="30942">MRILHGSSGIRRSLAMSTATALASFGLAVLPATPAHALPIGCTGTETPGPDNIFCPLLLAGQTIKSGAGQDTITIGGDADGTIDAGGDADTVHIVGNINGQIDLGSGNDVFTAAGSTSALAPGPTVHDAGPAVHGGDGNDIFDMGAWNSGTVYGEGGDDAFDAYSITRLPTAPPSALGGDGNDTFGRRTFFPMAAAAYGDQSAIQGQLGNDIIRGGICILSVVEGNDGNDSISFIDSNGCILRGGDGNDKLHVGAEATGEVNGGPGNDMCTEDLPFFGTEEACEPDTPAPSHAPRNGSQQDPASGSITRA</sequence>
<reference evidence="3 4" key="1">
    <citation type="submission" date="2014-09" db="EMBL/GenBank/DDBJ databases">
        <title>Draft genome sequence of Streptomyces natalensis ATCC 27448, producer of the antifungal pimaricin.</title>
        <authorList>
            <person name="Mendes M.V."/>
            <person name="Beites T."/>
            <person name="Pires S."/>
            <person name="Santos C.L."/>
            <person name="Moradas-Ferreira P."/>
        </authorList>
    </citation>
    <scope>NUCLEOTIDE SEQUENCE [LARGE SCALE GENOMIC DNA]</scope>
    <source>
        <strain evidence="3 4">ATCC 27448</strain>
    </source>
</reference>
<evidence type="ECO:0000313" key="3">
    <source>
        <dbReference type="EMBL" id="KIZ16374.1"/>
    </source>
</evidence>
<dbReference type="Proteomes" id="UP000032458">
    <property type="component" value="Unassembled WGS sequence"/>
</dbReference>
<proteinExistence type="predicted"/>
<accession>A0A0D7CJG3</accession>